<accession>A0A1G7DZR2</accession>
<name>A0A1G7DZR2_9ACTN</name>
<dbReference type="SUPFAM" id="SSF56801">
    <property type="entry name" value="Acetyl-CoA synthetase-like"/>
    <property type="match status" value="1"/>
</dbReference>
<feature type="domain" description="AMP-dependent synthetase/ligase" evidence="3">
    <location>
        <begin position="17"/>
        <end position="347"/>
    </location>
</feature>
<evidence type="ECO:0000259" key="3">
    <source>
        <dbReference type="Pfam" id="PF00501"/>
    </source>
</evidence>
<reference evidence="5 6" key="1">
    <citation type="submission" date="2016-10" db="EMBL/GenBank/DDBJ databases">
        <authorList>
            <person name="de Groot N.N."/>
        </authorList>
    </citation>
    <scope>NUCLEOTIDE SEQUENCE [LARGE SCALE GENOMIC DNA]</scope>
    <source>
        <strain evidence="5 6">CGMCC 4.1859</strain>
    </source>
</reference>
<dbReference type="Proteomes" id="UP000198614">
    <property type="component" value="Unassembled WGS sequence"/>
</dbReference>
<evidence type="ECO:0000256" key="2">
    <source>
        <dbReference type="ARBA" id="ARBA00022598"/>
    </source>
</evidence>
<sequence>MFTPEPGFPLGDIPGEYAAERPEAVAVRAEDEELTWDGLYRASNAVARGLKRSGVGPGRIVPLMLPNGVDVIVAAFACLKIGAVPQPLSTRLAPPEEQAVLELSDPVVVLGREEGTPVGDGRSRTTTVAALRRLGGSEDGLPTVVGPSWKAPTSGGSTGRPKIILSGSSGTFHAFDSEAWGIGARQRALITAPVHHNAPFSTAMTVLFNGGTVTLLGRFDAERVLAEVERHAITWMYLVPTMMRRILALPGATRRHYDLSSLVSVWHCAEPCPPAIKQAWIDWLGAERIFELYAGTEAQAGCTISGPEWLEHRGSVGRPTWGEIKIVALDGTPVTESGRSGEVFMRVPPGNPPAFRYLGAQVKEVEGWSTLGDIGEFDAEGYLYLHDRRSDMLLVGGVNVYPAEIEGALAEHPEVLSSAVIGLPDADRGNRIHAIVQVEEGSTATAEEIGSFLSGRLSPHKRPRSIELVDTPLRSPAGKIRRSALRAERLAGAEAAS</sequence>
<protein>
    <submittedName>
        <fullName evidence="5">Bile acid-coenzyme A ligase</fullName>
    </submittedName>
</protein>
<gene>
    <name evidence="5" type="ORF">SAMN05216260_102403</name>
</gene>
<feature type="domain" description="AMP-binding enzyme C-terminal" evidence="4">
    <location>
        <begin position="404"/>
        <end position="471"/>
    </location>
</feature>
<dbReference type="PANTHER" id="PTHR43201">
    <property type="entry name" value="ACYL-COA SYNTHETASE"/>
    <property type="match status" value="1"/>
</dbReference>
<dbReference type="InterPro" id="IPR045851">
    <property type="entry name" value="AMP-bd_C_sf"/>
</dbReference>
<dbReference type="GO" id="GO:0006631">
    <property type="term" value="P:fatty acid metabolic process"/>
    <property type="evidence" value="ECO:0007669"/>
    <property type="project" value="TreeGrafter"/>
</dbReference>
<evidence type="ECO:0000313" key="5">
    <source>
        <dbReference type="EMBL" id="SDE56666.1"/>
    </source>
</evidence>
<dbReference type="Pfam" id="PF00501">
    <property type="entry name" value="AMP-binding"/>
    <property type="match status" value="1"/>
</dbReference>
<organism evidence="5 6">
    <name type="scientific">Streptomyces griseoaurantiacus</name>
    <dbReference type="NCBI Taxonomy" id="68213"/>
    <lineage>
        <taxon>Bacteria</taxon>
        <taxon>Bacillati</taxon>
        <taxon>Actinomycetota</taxon>
        <taxon>Actinomycetes</taxon>
        <taxon>Kitasatosporales</taxon>
        <taxon>Streptomycetaceae</taxon>
        <taxon>Streptomyces</taxon>
        <taxon>Streptomyces aurantiacus group</taxon>
    </lineage>
</organism>
<evidence type="ECO:0000259" key="4">
    <source>
        <dbReference type="Pfam" id="PF13193"/>
    </source>
</evidence>
<dbReference type="Gene3D" id="3.40.50.12780">
    <property type="entry name" value="N-terminal domain of ligase-like"/>
    <property type="match status" value="1"/>
</dbReference>
<dbReference type="AlphaFoldDB" id="A0A1G7DZR2"/>
<dbReference type="PANTHER" id="PTHR43201:SF5">
    <property type="entry name" value="MEDIUM-CHAIN ACYL-COA LIGASE ACSF2, MITOCHONDRIAL"/>
    <property type="match status" value="1"/>
</dbReference>
<keyword evidence="2 5" id="KW-0436">Ligase</keyword>
<proteinExistence type="inferred from homology"/>
<dbReference type="GO" id="GO:0031956">
    <property type="term" value="F:medium-chain fatty acid-CoA ligase activity"/>
    <property type="evidence" value="ECO:0007669"/>
    <property type="project" value="TreeGrafter"/>
</dbReference>
<evidence type="ECO:0000256" key="1">
    <source>
        <dbReference type="ARBA" id="ARBA00006432"/>
    </source>
</evidence>
<dbReference type="InterPro" id="IPR042099">
    <property type="entry name" value="ANL_N_sf"/>
</dbReference>
<dbReference type="OrthoDB" id="9803968at2"/>
<dbReference type="Pfam" id="PF13193">
    <property type="entry name" value="AMP-binding_C"/>
    <property type="match status" value="1"/>
</dbReference>
<comment type="similarity">
    <text evidence="1">Belongs to the ATP-dependent AMP-binding enzyme family.</text>
</comment>
<dbReference type="InterPro" id="IPR000873">
    <property type="entry name" value="AMP-dep_synth/lig_dom"/>
</dbReference>
<dbReference type="InterPro" id="IPR025110">
    <property type="entry name" value="AMP-bd_C"/>
</dbReference>
<evidence type="ECO:0000313" key="6">
    <source>
        <dbReference type="Proteomes" id="UP000198614"/>
    </source>
</evidence>
<dbReference type="Gene3D" id="3.30.300.30">
    <property type="match status" value="1"/>
</dbReference>
<dbReference type="EMBL" id="FNAX01000002">
    <property type="protein sequence ID" value="SDE56666.1"/>
    <property type="molecule type" value="Genomic_DNA"/>
</dbReference>